<keyword evidence="1 6" id="KW-0560">Oxidoreductase</keyword>
<dbReference type="SUPFAM" id="SSF51735">
    <property type="entry name" value="NAD(P)-binding Rossmann-fold domains"/>
    <property type="match status" value="1"/>
</dbReference>
<sequence length="289" mass="29969">MPETAIGIVGLGLIGSAIADRLALASIPVCGFDIDPERMANFATSGGSSVPWAALLECKVIFIAVYDGAQAERVVADLAASKSNRTIICVTTCDRDTIMRLNDLADAAKMRFVEAPISGTSAEVRSGTSSVFVGADTVSHEIARSVLSPVCSNVVIVGDVGSACLMKLAINLVLQSNRAALAEGIAFAEAVGISGISFLHAAKISAAYSRVMETKGEKMLQRDFSPQSRIGQTLKDADLILSAAEANGLKLRMTSAQRAILSDTIAAQGADVDSCAVIATLSTRSKATT</sequence>
<dbReference type="Proteomes" id="UP000236884">
    <property type="component" value="Chromosome"/>
</dbReference>
<feature type="active site" evidence="3">
    <location>
        <position position="167"/>
    </location>
</feature>
<gene>
    <name evidence="6" type="primary">glxR_4</name>
    <name evidence="6" type="ORF">GJW-30_1_04404</name>
</gene>
<dbReference type="InterPro" id="IPR006115">
    <property type="entry name" value="6PGDH_NADP-bd"/>
</dbReference>
<organism evidence="6 7">
    <name type="scientific">Variibacter gotjawalensis</name>
    <dbReference type="NCBI Taxonomy" id="1333996"/>
    <lineage>
        <taxon>Bacteria</taxon>
        <taxon>Pseudomonadati</taxon>
        <taxon>Pseudomonadota</taxon>
        <taxon>Alphaproteobacteria</taxon>
        <taxon>Hyphomicrobiales</taxon>
        <taxon>Nitrobacteraceae</taxon>
        <taxon>Variibacter</taxon>
    </lineage>
</organism>
<dbReference type="Gene3D" id="3.40.50.720">
    <property type="entry name" value="NAD(P)-binding Rossmann-like Domain"/>
    <property type="match status" value="1"/>
</dbReference>
<dbReference type="Pfam" id="PF14833">
    <property type="entry name" value="NAD_binding_11"/>
    <property type="match status" value="1"/>
</dbReference>
<keyword evidence="2" id="KW-0520">NAD</keyword>
<dbReference type="Gene3D" id="1.10.1040.10">
    <property type="entry name" value="N-(1-d-carboxylethyl)-l-norvaline Dehydrogenase, domain 2"/>
    <property type="match status" value="1"/>
</dbReference>
<feature type="domain" description="3-hydroxyisobutyrate dehydrogenase-like NAD-binding" evidence="5">
    <location>
        <begin position="161"/>
        <end position="279"/>
    </location>
</feature>
<accession>A0A0S3Q107</accession>
<evidence type="ECO:0000313" key="6">
    <source>
        <dbReference type="EMBL" id="BAT61842.1"/>
    </source>
</evidence>
<evidence type="ECO:0000256" key="3">
    <source>
        <dbReference type="PIRSR" id="PIRSR000103-1"/>
    </source>
</evidence>
<dbReference type="PIRSF" id="PIRSF000103">
    <property type="entry name" value="HIBADH"/>
    <property type="match status" value="1"/>
</dbReference>
<dbReference type="GO" id="GO:0008679">
    <property type="term" value="F:2-hydroxy-3-oxopropionate reductase activity"/>
    <property type="evidence" value="ECO:0007669"/>
    <property type="project" value="UniProtKB-EC"/>
</dbReference>
<dbReference type="InterPro" id="IPR036291">
    <property type="entry name" value="NAD(P)-bd_dom_sf"/>
</dbReference>
<dbReference type="InterPro" id="IPR013328">
    <property type="entry name" value="6PGD_dom2"/>
</dbReference>
<dbReference type="InterPro" id="IPR015815">
    <property type="entry name" value="HIBADH-related"/>
</dbReference>
<proteinExistence type="predicted"/>
<dbReference type="EC" id="1.1.1.60" evidence="6"/>
<dbReference type="PANTHER" id="PTHR43060:SF15">
    <property type="entry name" value="3-HYDROXYISOBUTYRATE DEHYDROGENASE-LIKE 1, MITOCHONDRIAL-RELATED"/>
    <property type="match status" value="1"/>
</dbReference>
<dbReference type="GO" id="GO:0051287">
    <property type="term" value="F:NAD binding"/>
    <property type="evidence" value="ECO:0007669"/>
    <property type="project" value="InterPro"/>
</dbReference>
<dbReference type="SUPFAM" id="SSF48179">
    <property type="entry name" value="6-phosphogluconate dehydrogenase C-terminal domain-like"/>
    <property type="match status" value="1"/>
</dbReference>
<evidence type="ECO:0000259" key="5">
    <source>
        <dbReference type="Pfam" id="PF14833"/>
    </source>
</evidence>
<dbReference type="RefSeq" id="WP_165391595.1">
    <property type="nucleotide sequence ID" value="NZ_AP014946.1"/>
</dbReference>
<dbReference type="GO" id="GO:0050661">
    <property type="term" value="F:NADP binding"/>
    <property type="evidence" value="ECO:0007669"/>
    <property type="project" value="InterPro"/>
</dbReference>
<evidence type="ECO:0000259" key="4">
    <source>
        <dbReference type="Pfam" id="PF03446"/>
    </source>
</evidence>
<dbReference type="KEGG" id="vgo:GJW-30_1_04404"/>
<dbReference type="Pfam" id="PF03446">
    <property type="entry name" value="NAD_binding_2"/>
    <property type="match status" value="1"/>
</dbReference>
<name>A0A0S3Q107_9BRAD</name>
<dbReference type="PANTHER" id="PTHR43060">
    <property type="entry name" value="3-HYDROXYISOBUTYRATE DEHYDROGENASE-LIKE 1, MITOCHONDRIAL-RELATED"/>
    <property type="match status" value="1"/>
</dbReference>
<dbReference type="AlphaFoldDB" id="A0A0S3Q107"/>
<dbReference type="InterPro" id="IPR008927">
    <property type="entry name" value="6-PGluconate_DH-like_C_sf"/>
</dbReference>
<keyword evidence="7" id="KW-1185">Reference proteome</keyword>
<evidence type="ECO:0000256" key="2">
    <source>
        <dbReference type="ARBA" id="ARBA00023027"/>
    </source>
</evidence>
<dbReference type="EMBL" id="AP014946">
    <property type="protein sequence ID" value="BAT61842.1"/>
    <property type="molecule type" value="Genomic_DNA"/>
</dbReference>
<evidence type="ECO:0000313" key="7">
    <source>
        <dbReference type="Proteomes" id="UP000236884"/>
    </source>
</evidence>
<reference evidence="6 7" key="1">
    <citation type="submission" date="2015-08" db="EMBL/GenBank/DDBJ databases">
        <title>Investigation of the bacterial diversity of lava forest soil.</title>
        <authorList>
            <person name="Lee J.S."/>
        </authorList>
    </citation>
    <scope>NUCLEOTIDE SEQUENCE [LARGE SCALE GENOMIC DNA]</scope>
    <source>
        <strain evidence="6 7">GJW-30</strain>
    </source>
</reference>
<protein>
    <submittedName>
        <fullName evidence="6">2-hydroxy-3-oxopropionate reductase</fullName>
        <ecNumber evidence="6">1.1.1.60</ecNumber>
    </submittedName>
</protein>
<evidence type="ECO:0000256" key="1">
    <source>
        <dbReference type="ARBA" id="ARBA00023002"/>
    </source>
</evidence>
<dbReference type="InterPro" id="IPR029154">
    <property type="entry name" value="HIBADH-like_NADP-bd"/>
</dbReference>
<feature type="domain" description="6-phosphogluconate dehydrogenase NADP-binding" evidence="4">
    <location>
        <begin position="6"/>
        <end position="158"/>
    </location>
</feature>